<dbReference type="Proteomes" id="UP000266723">
    <property type="component" value="Unassembled WGS sequence"/>
</dbReference>
<reference evidence="1 2" key="1">
    <citation type="journal article" date="2020" name="BMC Genomics">
        <title>Intraspecific diversification of the crop wild relative Brassica cretica Lam. using demographic model selection.</title>
        <authorList>
            <person name="Kioukis A."/>
            <person name="Michalopoulou V.A."/>
            <person name="Briers L."/>
            <person name="Pirintsos S."/>
            <person name="Studholme D.J."/>
            <person name="Pavlidis P."/>
            <person name="Sarris P.F."/>
        </authorList>
    </citation>
    <scope>NUCLEOTIDE SEQUENCE [LARGE SCALE GENOMIC DNA]</scope>
    <source>
        <strain evidence="2">cv. PFS-1207/04</strain>
    </source>
</reference>
<evidence type="ECO:0000313" key="2">
    <source>
        <dbReference type="Proteomes" id="UP000266723"/>
    </source>
</evidence>
<sequence length="81" mass="9424">MEKAALAPPRLVSLPELDRIEQDIELNYEELLALEERIGTEEYTIGDEVGRLYYLKYVPEWLRMKSWCPICKTTAETSSSK</sequence>
<proteinExistence type="predicted"/>
<evidence type="ECO:0000313" key="1">
    <source>
        <dbReference type="EMBL" id="KAF3533859.1"/>
    </source>
</evidence>
<organism evidence="1 2">
    <name type="scientific">Brassica cretica</name>
    <name type="common">Mustard</name>
    <dbReference type="NCBI Taxonomy" id="69181"/>
    <lineage>
        <taxon>Eukaryota</taxon>
        <taxon>Viridiplantae</taxon>
        <taxon>Streptophyta</taxon>
        <taxon>Embryophyta</taxon>
        <taxon>Tracheophyta</taxon>
        <taxon>Spermatophyta</taxon>
        <taxon>Magnoliopsida</taxon>
        <taxon>eudicotyledons</taxon>
        <taxon>Gunneridae</taxon>
        <taxon>Pentapetalae</taxon>
        <taxon>rosids</taxon>
        <taxon>malvids</taxon>
        <taxon>Brassicales</taxon>
        <taxon>Brassicaceae</taxon>
        <taxon>Brassiceae</taxon>
        <taxon>Brassica</taxon>
    </lineage>
</organism>
<dbReference type="EMBL" id="QGKV02001507">
    <property type="protein sequence ID" value="KAF3533859.1"/>
    <property type="molecule type" value="Genomic_DNA"/>
</dbReference>
<protein>
    <submittedName>
        <fullName evidence="1">Uncharacterized protein</fullName>
    </submittedName>
</protein>
<gene>
    <name evidence="1" type="ORF">DY000_02036885</name>
</gene>
<name>A0ABQ7BMG7_BRACR</name>
<accession>A0ABQ7BMG7</accession>
<keyword evidence="2" id="KW-1185">Reference proteome</keyword>
<comment type="caution">
    <text evidence="1">The sequence shown here is derived from an EMBL/GenBank/DDBJ whole genome shotgun (WGS) entry which is preliminary data.</text>
</comment>